<dbReference type="Proteomes" id="UP000288805">
    <property type="component" value="Unassembled WGS sequence"/>
</dbReference>
<dbReference type="EMBL" id="QGNW01000195">
    <property type="protein sequence ID" value="RVW86287.1"/>
    <property type="molecule type" value="Genomic_DNA"/>
</dbReference>
<sequence length="51" mass="5850">MMEREGESKNDGGERVNLRVNESVESDVHPGSRKNLRKSSFGVEDFRGRDR</sequence>
<gene>
    <name evidence="2" type="ORF">CK203_043249</name>
</gene>
<evidence type="ECO:0000256" key="1">
    <source>
        <dbReference type="SAM" id="MobiDB-lite"/>
    </source>
</evidence>
<feature type="region of interest" description="Disordered" evidence="1">
    <location>
        <begin position="1"/>
        <end position="51"/>
    </location>
</feature>
<organism evidence="2 3">
    <name type="scientific">Vitis vinifera</name>
    <name type="common">Grape</name>
    <dbReference type="NCBI Taxonomy" id="29760"/>
    <lineage>
        <taxon>Eukaryota</taxon>
        <taxon>Viridiplantae</taxon>
        <taxon>Streptophyta</taxon>
        <taxon>Embryophyta</taxon>
        <taxon>Tracheophyta</taxon>
        <taxon>Spermatophyta</taxon>
        <taxon>Magnoliopsida</taxon>
        <taxon>eudicotyledons</taxon>
        <taxon>Gunneridae</taxon>
        <taxon>Pentapetalae</taxon>
        <taxon>rosids</taxon>
        <taxon>Vitales</taxon>
        <taxon>Vitaceae</taxon>
        <taxon>Viteae</taxon>
        <taxon>Vitis</taxon>
    </lineage>
</organism>
<feature type="compositionally biased region" description="Basic and acidic residues" evidence="1">
    <location>
        <begin position="1"/>
        <end position="17"/>
    </location>
</feature>
<accession>A0A438HPA5</accession>
<name>A0A438HPA5_VITVI</name>
<comment type="caution">
    <text evidence="2">The sequence shown here is derived from an EMBL/GenBank/DDBJ whole genome shotgun (WGS) entry which is preliminary data.</text>
</comment>
<protein>
    <submittedName>
        <fullName evidence="2">Uncharacterized protein</fullName>
    </submittedName>
</protein>
<dbReference type="AlphaFoldDB" id="A0A438HPA5"/>
<evidence type="ECO:0000313" key="2">
    <source>
        <dbReference type="EMBL" id="RVW86287.1"/>
    </source>
</evidence>
<proteinExistence type="predicted"/>
<evidence type="ECO:0000313" key="3">
    <source>
        <dbReference type="Proteomes" id="UP000288805"/>
    </source>
</evidence>
<reference evidence="2 3" key="1">
    <citation type="journal article" date="2018" name="PLoS Genet.">
        <title>Population sequencing reveals clonal diversity and ancestral inbreeding in the grapevine cultivar Chardonnay.</title>
        <authorList>
            <person name="Roach M.J."/>
            <person name="Johnson D.L."/>
            <person name="Bohlmann J."/>
            <person name="van Vuuren H.J."/>
            <person name="Jones S.J."/>
            <person name="Pretorius I.S."/>
            <person name="Schmidt S.A."/>
            <person name="Borneman A.R."/>
        </authorList>
    </citation>
    <scope>NUCLEOTIDE SEQUENCE [LARGE SCALE GENOMIC DNA]</scope>
    <source>
        <strain evidence="3">cv. Chardonnay</strain>
        <tissue evidence="2">Leaf</tissue>
    </source>
</reference>